<dbReference type="InterPro" id="IPR044304">
    <property type="entry name" value="NUBPL-like"/>
</dbReference>
<evidence type="ECO:0000256" key="6">
    <source>
        <dbReference type="ARBA" id="ARBA00058094"/>
    </source>
</evidence>
<reference evidence="10" key="1">
    <citation type="journal article" date="2020" name="mSystems">
        <title>Genome- and Community-Level Interaction Insights into Carbon Utilization and Element Cycling Functions of Hydrothermarchaeota in Hydrothermal Sediment.</title>
        <authorList>
            <person name="Zhou Z."/>
            <person name="Liu Y."/>
            <person name="Xu W."/>
            <person name="Pan J."/>
            <person name="Luo Z.H."/>
            <person name="Li M."/>
        </authorList>
    </citation>
    <scope>NUCLEOTIDE SEQUENCE [LARGE SCALE GENOMIC DNA]</scope>
    <source>
        <strain evidence="10">SpSt-1074</strain>
    </source>
</reference>
<name>A0A7J3VT97_CALS0</name>
<dbReference type="PANTHER" id="PTHR42961">
    <property type="entry name" value="IRON-SULFUR PROTEIN NUBPL"/>
    <property type="match status" value="1"/>
</dbReference>
<dbReference type="InterPro" id="IPR033756">
    <property type="entry name" value="YlxH/NBP35"/>
</dbReference>
<evidence type="ECO:0000256" key="7">
    <source>
        <dbReference type="ARBA" id="ARBA00074706"/>
    </source>
</evidence>
<dbReference type="Pfam" id="PF01883">
    <property type="entry name" value="FeS_assembly_P"/>
    <property type="match status" value="1"/>
</dbReference>
<sequence>MVDRDKVLSSLRTVIDPDLKIDVVSLGMIKDLSIDGAKVSFTLELTTPACPFNKEIEDSVRRAVQAVPGVEELDMKVTARVWSARPSAAGFDELSRVKNVIAVASGKGGVGKTTVSINLACSLALAGAKVGLVDADIYGPMMPKIVKVVQPPKILGKNKVDPARIMLGIKVMSLGLFVDENTAVIWRGPLVASAVKQLLTEAVWGDLDYLVVDLPPGTGDASLTLAQTIPLTGVVVVSTPQAAASVIAAKALRMFRRLGIPVIGVVENMSHFVCPCCGTASKLFGESVIDSMAEELDIPVLGRIPLVPDVSVNHDKGIPIVLADPASPAAKAFQEMARNVASKISILAHRSGAKAEEV</sequence>
<comment type="subunit">
    <text evidence="8">Homodimer.</text>
</comment>
<dbReference type="InterPro" id="IPR000808">
    <property type="entry name" value="Mrp-like_CS"/>
</dbReference>
<feature type="binding site" evidence="8">
    <location>
        <begin position="106"/>
        <end position="113"/>
    </location>
    <ligand>
        <name>ATP</name>
        <dbReference type="ChEBI" id="CHEBI:30616"/>
    </ligand>
</feature>
<dbReference type="Gene3D" id="3.40.50.300">
    <property type="entry name" value="P-loop containing nucleotide triphosphate hydrolases"/>
    <property type="match status" value="1"/>
</dbReference>
<evidence type="ECO:0000256" key="4">
    <source>
        <dbReference type="ARBA" id="ARBA00023004"/>
    </source>
</evidence>
<keyword evidence="1 8" id="KW-0479">Metal-binding</keyword>
<proteinExistence type="inferred from homology"/>
<dbReference type="EMBL" id="DRXH01000131">
    <property type="protein sequence ID" value="HHM44411.1"/>
    <property type="molecule type" value="Genomic_DNA"/>
</dbReference>
<comment type="function">
    <text evidence="6 8">Binds and transfers iron-sulfur (Fe-S) clusters to target apoproteins. Can hydrolyze ATP.</text>
</comment>
<dbReference type="HAMAP" id="MF_02040">
    <property type="entry name" value="Mrp_NBP35"/>
    <property type="match status" value="1"/>
</dbReference>
<comment type="caution">
    <text evidence="10">The sequence shown here is derived from an EMBL/GenBank/DDBJ whole genome shotgun (WGS) entry which is preliminary data.</text>
</comment>
<dbReference type="GO" id="GO:0046872">
    <property type="term" value="F:metal ion binding"/>
    <property type="evidence" value="ECO:0007669"/>
    <property type="project" value="UniProtKB-KW"/>
</dbReference>
<dbReference type="InterPro" id="IPR034904">
    <property type="entry name" value="FSCA_dom_sf"/>
</dbReference>
<feature type="domain" description="MIP18 family-like" evidence="9">
    <location>
        <begin position="4"/>
        <end position="72"/>
    </location>
</feature>
<accession>A0A7J3VT97</accession>
<dbReference type="InterPro" id="IPR002744">
    <property type="entry name" value="MIP18-like"/>
</dbReference>
<dbReference type="PANTHER" id="PTHR42961:SF2">
    <property type="entry name" value="IRON-SULFUR PROTEIN NUBPL"/>
    <property type="match status" value="1"/>
</dbReference>
<keyword evidence="5 8" id="KW-0411">Iron-sulfur</keyword>
<evidence type="ECO:0000256" key="8">
    <source>
        <dbReference type="HAMAP-Rule" id="MF_02040"/>
    </source>
</evidence>
<dbReference type="Pfam" id="PF10609">
    <property type="entry name" value="ParA"/>
    <property type="match status" value="1"/>
</dbReference>
<comment type="similarity">
    <text evidence="8">Belongs to the Mrp/NBP35 ATP-binding proteins family.</text>
</comment>
<evidence type="ECO:0000313" key="10">
    <source>
        <dbReference type="EMBL" id="HHM44411.1"/>
    </source>
</evidence>
<keyword evidence="4 8" id="KW-0408">Iron</keyword>
<dbReference type="GO" id="GO:0005524">
    <property type="term" value="F:ATP binding"/>
    <property type="evidence" value="ECO:0007669"/>
    <property type="project" value="UniProtKB-UniRule"/>
</dbReference>
<organism evidence="10">
    <name type="scientific">Caldiarchaeum subterraneum</name>
    <dbReference type="NCBI Taxonomy" id="311458"/>
    <lineage>
        <taxon>Archaea</taxon>
        <taxon>Nitrososphaerota</taxon>
        <taxon>Candidatus Caldarchaeales</taxon>
        <taxon>Candidatus Caldarchaeaceae</taxon>
        <taxon>Candidatus Caldarchaeum</taxon>
    </lineage>
</organism>
<evidence type="ECO:0000256" key="3">
    <source>
        <dbReference type="ARBA" id="ARBA00022840"/>
    </source>
</evidence>
<dbReference type="CDD" id="cd02037">
    <property type="entry name" value="Mrp_NBP35"/>
    <property type="match status" value="1"/>
</dbReference>
<gene>
    <name evidence="10" type="ORF">ENM31_03840</name>
</gene>
<dbReference type="FunFam" id="3.40.50.300:FF:001119">
    <property type="entry name" value="Iron-sulfur cluster carrier protein"/>
    <property type="match status" value="1"/>
</dbReference>
<dbReference type="GO" id="GO:0140663">
    <property type="term" value="F:ATP-dependent FeS chaperone activity"/>
    <property type="evidence" value="ECO:0007669"/>
    <property type="project" value="InterPro"/>
</dbReference>
<evidence type="ECO:0000256" key="2">
    <source>
        <dbReference type="ARBA" id="ARBA00022741"/>
    </source>
</evidence>
<dbReference type="AlphaFoldDB" id="A0A7J3VT97"/>
<keyword evidence="8" id="KW-0378">Hydrolase</keyword>
<dbReference type="InterPro" id="IPR027417">
    <property type="entry name" value="P-loop_NTPase"/>
</dbReference>
<protein>
    <recommendedName>
        <fullName evidence="7 8">Iron-sulfur cluster carrier protein</fullName>
    </recommendedName>
</protein>
<dbReference type="SUPFAM" id="SSF117916">
    <property type="entry name" value="Fe-S cluster assembly (FSCA) domain-like"/>
    <property type="match status" value="1"/>
</dbReference>
<dbReference type="GO" id="GO:0051539">
    <property type="term" value="F:4 iron, 4 sulfur cluster binding"/>
    <property type="evidence" value="ECO:0007669"/>
    <property type="project" value="TreeGrafter"/>
</dbReference>
<dbReference type="InterPro" id="IPR019591">
    <property type="entry name" value="Mrp/NBP35_ATP-bd"/>
</dbReference>
<dbReference type="SUPFAM" id="SSF52540">
    <property type="entry name" value="P-loop containing nucleoside triphosphate hydrolases"/>
    <property type="match status" value="1"/>
</dbReference>
<dbReference type="GO" id="GO:0016226">
    <property type="term" value="P:iron-sulfur cluster assembly"/>
    <property type="evidence" value="ECO:0007669"/>
    <property type="project" value="InterPro"/>
</dbReference>
<evidence type="ECO:0000259" key="9">
    <source>
        <dbReference type="Pfam" id="PF01883"/>
    </source>
</evidence>
<keyword evidence="2 8" id="KW-0547">Nucleotide-binding</keyword>
<evidence type="ECO:0000256" key="1">
    <source>
        <dbReference type="ARBA" id="ARBA00022723"/>
    </source>
</evidence>
<dbReference type="Gene3D" id="3.30.300.130">
    <property type="entry name" value="Fe-S cluster assembly (FSCA)"/>
    <property type="match status" value="1"/>
</dbReference>
<dbReference type="GO" id="GO:0016887">
    <property type="term" value="F:ATP hydrolysis activity"/>
    <property type="evidence" value="ECO:0007669"/>
    <property type="project" value="UniProtKB-UniRule"/>
</dbReference>
<evidence type="ECO:0000256" key="5">
    <source>
        <dbReference type="ARBA" id="ARBA00023014"/>
    </source>
</evidence>
<keyword evidence="3 8" id="KW-0067">ATP-binding</keyword>
<dbReference type="PROSITE" id="PS01215">
    <property type="entry name" value="MRP"/>
    <property type="match status" value="1"/>
</dbReference>